<name>A0AAU9CBR1_9ACTN</name>
<dbReference type="EMBL" id="AP025285">
    <property type="protein sequence ID" value="BDC91387.1"/>
    <property type="molecule type" value="Genomic_DNA"/>
</dbReference>
<sequence>MTTPSSCSQHPSPPSCTPKLHLAQPYESHLAEEAAQVGKMAGYELLPWQRNRLEDWSAIGPDGKWVHKRIGDSVPRQSGKSVDGIIWATFAASAMGYKVLWTDHNYSTTCEMLRRFQEIFGKRPRDPDAKYKRFNKLVKRTNNKTAQEFIELKNGGVIGFSTRTNSAALGFSYDIVIFDEAQELTDAQAQAILPTTSSCTSQNPQVIYLGTPTRAGSLADKFQDLRKEAWDRKADDLTWCEYGIDDYAKAEDEAYWYEANPSLGLITTVDAIKIGRGGLSDLAFAQEYLGYWLPKEANTIISPAQWQACLIGEDAIPQGREAYGVKFSPDGELVALAVAVHPPEGPEYVELLELQPRSRGIGWLAEWLAYHAKQGCCVAIDGLSGTGDLCDRLEHLKAPRGYVVRAKSSEVITAATMLEGAITTKAVTHIESPALDASVLTSTRRTIGQNGGWGWGGDSCAVEAASLALWAVRTTKRNPARKQVLW</sequence>
<organism evidence="1 2">
    <name type="scientific">Leptogranulimonas caecicola</name>
    <dbReference type="NCBI Taxonomy" id="2894156"/>
    <lineage>
        <taxon>Bacteria</taxon>
        <taxon>Bacillati</taxon>
        <taxon>Actinomycetota</taxon>
        <taxon>Coriobacteriia</taxon>
        <taxon>Coriobacteriales</taxon>
        <taxon>Kribbibacteriaceae</taxon>
        <taxon>Leptogranulimonas</taxon>
    </lineage>
</organism>
<evidence type="ECO:0008006" key="3">
    <source>
        <dbReference type="Google" id="ProtNLM"/>
    </source>
</evidence>
<keyword evidence="2" id="KW-1185">Reference proteome</keyword>
<dbReference type="KEGG" id="lcal:ATTO_12590"/>
<evidence type="ECO:0000313" key="1">
    <source>
        <dbReference type="EMBL" id="BDC91387.1"/>
    </source>
</evidence>
<reference evidence="1" key="1">
    <citation type="submission" date="2021-11" db="EMBL/GenBank/DDBJ databases">
        <title>Complete genome sequence of Atopobiaceae bacterium TOC12.</title>
        <authorList>
            <person name="Morinaga K."/>
            <person name="Kusada H."/>
            <person name="Tamaki H."/>
        </authorList>
    </citation>
    <scope>NUCLEOTIDE SEQUENCE</scope>
    <source>
        <strain evidence="1">TOC12</strain>
    </source>
</reference>
<dbReference type="Gene3D" id="3.40.50.300">
    <property type="entry name" value="P-loop containing nucleotide triphosphate hydrolases"/>
    <property type="match status" value="1"/>
</dbReference>
<dbReference type="AlphaFoldDB" id="A0AAU9CBR1"/>
<proteinExistence type="predicted"/>
<protein>
    <recommendedName>
        <fullName evidence="3">Phage terminase large subunit-like protein</fullName>
    </recommendedName>
</protein>
<gene>
    <name evidence="1" type="ORF">ATTO_12590</name>
</gene>
<dbReference type="InterPro" id="IPR027417">
    <property type="entry name" value="P-loop_NTPase"/>
</dbReference>
<dbReference type="Proteomes" id="UP001431186">
    <property type="component" value="Chromosome"/>
</dbReference>
<dbReference type="RefSeq" id="WP_265591397.1">
    <property type="nucleotide sequence ID" value="NZ_AP025285.1"/>
</dbReference>
<accession>A0AAU9CBR1</accession>
<evidence type="ECO:0000313" key="2">
    <source>
        <dbReference type="Proteomes" id="UP001431186"/>
    </source>
</evidence>
<dbReference type="SUPFAM" id="SSF52540">
    <property type="entry name" value="P-loop containing nucleoside triphosphate hydrolases"/>
    <property type="match status" value="1"/>
</dbReference>